<feature type="non-terminal residue" evidence="3">
    <location>
        <position position="1"/>
    </location>
</feature>
<protein>
    <recommendedName>
        <fullName evidence="2">C962R-like N-terminal AEP domain-containing protein</fullName>
    </recommendedName>
</protein>
<dbReference type="InterPro" id="IPR056443">
    <property type="entry name" value="AEP_C962R"/>
</dbReference>
<proteinExistence type="predicted"/>
<evidence type="ECO:0000313" key="3">
    <source>
        <dbReference type="EMBL" id="CAE7393652.1"/>
    </source>
</evidence>
<keyword evidence="4" id="KW-1185">Reference proteome</keyword>
<accession>A0A812QLV5</accession>
<feature type="domain" description="C962R-like N-terminal AEP" evidence="2">
    <location>
        <begin position="366"/>
        <end position="560"/>
    </location>
</feature>
<dbReference type="OrthoDB" id="431667at2759"/>
<comment type="caution">
    <text evidence="3">The sequence shown here is derived from an EMBL/GenBank/DDBJ whole genome shotgun (WGS) entry which is preliminary data.</text>
</comment>
<feature type="region of interest" description="Disordered" evidence="1">
    <location>
        <begin position="860"/>
        <end position="881"/>
    </location>
</feature>
<reference evidence="3" key="1">
    <citation type="submission" date="2021-02" db="EMBL/GenBank/DDBJ databases">
        <authorList>
            <person name="Dougan E. K."/>
            <person name="Rhodes N."/>
            <person name="Thang M."/>
            <person name="Chan C."/>
        </authorList>
    </citation>
    <scope>NUCLEOTIDE SEQUENCE</scope>
</reference>
<evidence type="ECO:0000259" key="2">
    <source>
        <dbReference type="Pfam" id="PF23162"/>
    </source>
</evidence>
<dbReference type="Proteomes" id="UP000649617">
    <property type="component" value="Unassembled WGS sequence"/>
</dbReference>
<gene>
    <name evidence="3" type="ORF">SPIL2461_LOCUS9669</name>
</gene>
<feature type="region of interest" description="Disordered" evidence="1">
    <location>
        <begin position="938"/>
        <end position="966"/>
    </location>
</feature>
<organism evidence="3 4">
    <name type="scientific">Symbiodinium pilosum</name>
    <name type="common">Dinoflagellate</name>
    <dbReference type="NCBI Taxonomy" id="2952"/>
    <lineage>
        <taxon>Eukaryota</taxon>
        <taxon>Sar</taxon>
        <taxon>Alveolata</taxon>
        <taxon>Dinophyceae</taxon>
        <taxon>Suessiales</taxon>
        <taxon>Symbiodiniaceae</taxon>
        <taxon>Symbiodinium</taxon>
    </lineage>
</organism>
<name>A0A812QLV5_SYMPI</name>
<dbReference type="AlphaFoldDB" id="A0A812QLV5"/>
<evidence type="ECO:0000313" key="4">
    <source>
        <dbReference type="Proteomes" id="UP000649617"/>
    </source>
</evidence>
<sequence length="988" mass="113247">MPFQQGKLDGHFVERAKKLGWLYLDGVRFILETGVPIQVAEALTVGRKKEKKSKILTEDFDNSGAVALKQGSIVCLEGALRWTAENPPHPRRALGFLPQGHWPERREVFFTRGHMFAEVERCRVDIDCHGRIFCPEGGAEHGHVNLSGIIFKASANDTPHPAESNDWDDLAVQYSSVKDVAPRGTRKVNEHNLDDIMGALWNRKMKRVLDEMGVKSPHLLFQLSLPKLQKVLKELASHDAALQAREETELEKRHMGLAEVWETSKHGNLHVKHLKDAADEIVEQMVARWDFDAQMQGLLNNDFRAPLSIRHLYPPRHGKELMTILKDFSNDETAKFNETYQFFRNFETNGNTMTHCSLMGTKDHFTDTGKWHFPDSPNVQTQLFENIAWLYGKGIFHYISERQTPRFPFIEDFDIQAETDYTAKDPRTGLPPPPDSLIMDFPSSHNHDPGQLMKWRALAIHCLFPHLMSLRCLVYSASGYNKGKELMKSSFHLVWPDLIVDPDTAAKLREVTLQMFTEQSKKTGTYLHDLLKKLFALHETNDWLNVFDKTTISATNGLRLPYNDKVSQVYRDPEDKERVKRGEIAKNKAPKVRVKENRYSKAIGEILFIFDKDDAGKSKISSAKWQNTSDRSIAKWIQMGSCRLDMTDAERTQPTKVCPSAEGRRLLRNLKRQYDNDGRDFGLDIGSDDEEFATHTPFPNIRRCKLSPQEFAQQFDEHLYGELENLESEISTYNKDLARKLKGAWISITDTQAIWRGPGGDAHCAKSYGWMPRWKLYSHPSAPMRASRPLELVYLAAADVGDEGKIIVDGPKDAKRLVLDILRYCQTDFDDVPMVSRYDLTKVSEGPSADELKAQLEEVKQRSETQRQEMEQQQEESTRLTKDLQAQLEALSQSAKDKQQAEEEVSRINALLQSEKAQREEILINKQKADDVIEQMRKEASDINKTSSEERSKLLEEKANLEDKMKKDLEDLRAELQREKDSAREAKE</sequence>
<evidence type="ECO:0000256" key="1">
    <source>
        <dbReference type="SAM" id="MobiDB-lite"/>
    </source>
</evidence>
<dbReference type="EMBL" id="CAJNIZ010017113">
    <property type="protein sequence ID" value="CAE7393652.1"/>
    <property type="molecule type" value="Genomic_DNA"/>
</dbReference>
<dbReference type="Pfam" id="PF23162">
    <property type="entry name" value="AEP_C962R"/>
    <property type="match status" value="1"/>
</dbReference>